<dbReference type="AlphaFoldDB" id="A0A1I8AN94"/>
<organism evidence="1 2">
    <name type="scientific">Steinernema glaseri</name>
    <dbReference type="NCBI Taxonomy" id="37863"/>
    <lineage>
        <taxon>Eukaryota</taxon>
        <taxon>Metazoa</taxon>
        <taxon>Ecdysozoa</taxon>
        <taxon>Nematoda</taxon>
        <taxon>Chromadorea</taxon>
        <taxon>Rhabditida</taxon>
        <taxon>Tylenchina</taxon>
        <taxon>Panagrolaimomorpha</taxon>
        <taxon>Strongyloidoidea</taxon>
        <taxon>Steinernematidae</taxon>
        <taxon>Steinernema</taxon>
    </lineage>
</organism>
<evidence type="ECO:0000313" key="2">
    <source>
        <dbReference type="WBParaSite" id="L893_g7735.t1"/>
    </source>
</evidence>
<name>A0A1I8AN94_9BILA</name>
<dbReference type="WBParaSite" id="L893_g7735.t1">
    <property type="protein sequence ID" value="L893_g7735.t1"/>
    <property type="gene ID" value="L893_g7735"/>
</dbReference>
<reference evidence="2" key="1">
    <citation type="submission" date="2016-11" db="UniProtKB">
        <authorList>
            <consortium name="WormBaseParasite"/>
        </authorList>
    </citation>
    <scope>IDENTIFICATION</scope>
</reference>
<proteinExistence type="predicted"/>
<accession>A0A1I8AN94</accession>
<protein>
    <submittedName>
        <fullName evidence="2">Transporter</fullName>
    </submittedName>
</protein>
<sequence length="80" mass="8526">MLLADAVHGFPLQLPAQERSLVLGINGQPGPKCGLAAGIVLMFGIVLFEQPAQGLLINVLHMLVLRHTNQPDAAQPRPPD</sequence>
<keyword evidence="1" id="KW-1185">Reference proteome</keyword>
<dbReference type="Proteomes" id="UP000095287">
    <property type="component" value="Unplaced"/>
</dbReference>
<evidence type="ECO:0000313" key="1">
    <source>
        <dbReference type="Proteomes" id="UP000095287"/>
    </source>
</evidence>